<evidence type="ECO:0000256" key="1">
    <source>
        <dbReference type="SAM" id="MobiDB-lite"/>
    </source>
</evidence>
<dbReference type="AlphaFoldDB" id="A0A2S2QVY3"/>
<accession>A0A2S2QVY3</accession>
<evidence type="ECO:0000313" key="2">
    <source>
        <dbReference type="EMBL" id="MBY81895.1"/>
    </source>
</evidence>
<dbReference type="EMBL" id="GGMS01012692">
    <property type="protein sequence ID" value="MBY81895.1"/>
    <property type="molecule type" value="Transcribed_RNA"/>
</dbReference>
<feature type="region of interest" description="Disordered" evidence="1">
    <location>
        <begin position="92"/>
        <end position="123"/>
    </location>
</feature>
<feature type="compositionally biased region" description="Basic residues" evidence="1">
    <location>
        <begin position="103"/>
        <end position="123"/>
    </location>
</feature>
<organism evidence="2">
    <name type="scientific">Sipha flava</name>
    <name type="common">yellow sugarcane aphid</name>
    <dbReference type="NCBI Taxonomy" id="143950"/>
    <lineage>
        <taxon>Eukaryota</taxon>
        <taxon>Metazoa</taxon>
        <taxon>Ecdysozoa</taxon>
        <taxon>Arthropoda</taxon>
        <taxon>Hexapoda</taxon>
        <taxon>Insecta</taxon>
        <taxon>Pterygota</taxon>
        <taxon>Neoptera</taxon>
        <taxon>Paraneoptera</taxon>
        <taxon>Hemiptera</taxon>
        <taxon>Sternorrhyncha</taxon>
        <taxon>Aphidomorpha</taxon>
        <taxon>Aphidoidea</taxon>
        <taxon>Aphididae</taxon>
        <taxon>Sipha</taxon>
    </lineage>
</organism>
<protein>
    <submittedName>
        <fullName evidence="2">Uncharacterized protein</fullName>
    </submittedName>
</protein>
<proteinExistence type="predicted"/>
<name>A0A2S2QVY3_9HEMI</name>
<gene>
    <name evidence="2" type="ORF">g.137572</name>
</gene>
<feature type="region of interest" description="Disordered" evidence="1">
    <location>
        <begin position="23"/>
        <end position="50"/>
    </location>
</feature>
<sequence>MQLVTFFSSVAIVSTDGKSVRNTRYPAGSRDTRAETDGSSYGVDGVQKGGGRETICVRGRSVLRRERCWPELTRRQRRSRDVNAQHVMIAHAKTGATSAQQHKPGRHRLRLTARPRRSVARAR</sequence>
<reference evidence="2" key="1">
    <citation type="submission" date="2018-04" db="EMBL/GenBank/DDBJ databases">
        <title>Transcriptome assembly of Sipha flava.</title>
        <authorList>
            <person name="Scully E.D."/>
            <person name="Geib S.M."/>
            <person name="Palmer N.A."/>
            <person name="Koch K."/>
            <person name="Bradshaw J."/>
            <person name="Heng-Moss T."/>
            <person name="Sarath G."/>
        </authorList>
    </citation>
    <scope>NUCLEOTIDE SEQUENCE</scope>
</reference>